<sequence length="184" mass="20315">MAKVDQDLFTPHAKEQEACPLCHGNLMVKNSKHGGFFGCEHYPSCDYTRPLVQSGKIEAQVIAGSQCPKCGGELAVKSGRFGLFIGCTQYPECDHLEKHSQDEKGIAISCPICKQGYLEHKTSRFGKSFYACSAYPGCKFILNYPPVAESCPECDFAILVERKGAAGMRVECPVKSCKYKRLME</sequence>
<dbReference type="Pfam" id="PF01396">
    <property type="entry name" value="Zn_ribbon_Top1"/>
    <property type="match status" value="4"/>
</dbReference>
<proteinExistence type="predicted"/>
<comment type="caution">
    <text evidence="2">The sequence shown here is derived from an EMBL/GenBank/DDBJ whole genome shotgun (WGS) entry which is preliminary data.</text>
</comment>
<feature type="domain" description="DNA topoisomerase type IA zn finger" evidence="1">
    <location>
        <begin position="65"/>
        <end position="100"/>
    </location>
</feature>
<evidence type="ECO:0000313" key="2">
    <source>
        <dbReference type="EMBL" id="MCL1126990.1"/>
    </source>
</evidence>
<protein>
    <submittedName>
        <fullName evidence="2">Topoisomerase DNA-binding C4 zinc finger domain-containing protein</fullName>
    </submittedName>
</protein>
<dbReference type="InterPro" id="IPR013498">
    <property type="entry name" value="Topo_IA_Znf"/>
</dbReference>
<dbReference type="PANTHER" id="PTHR42785">
    <property type="entry name" value="DNA TOPOISOMERASE, TYPE IA, CORE"/>
    <property type="match status" value="1"/>
</dbReference>
<keyword evidence="3" id="KW-1185">Reference proteome</keyword>
<dbReference type="Proteomes" id="UP001203423">
    <property type="component" value="Unassembled WGS sequence"/>
</dbReference>
<name>A0ABT0LHP8_9GAMM</name>
<accession>A0ABT0LHP8</accession>
<dbReference type="RefSeq" id="WP_248942399.1">
    <property type="nucleotide sequence ID" value="NZ_JAKIKS010000120.1"/>
</dbReference>
<dbReference type="GO" id="GO:0003677">
    <property type="term" value="F:DNA binding"/>
    <property type="evidence" value="ECO:0007669"/>
    <property type="project" value="UniProtKB-KW"/>
</dbReference>
<organism evidence="2 3">
    <name type="scientific">Shewanella surugensis</name>
    <dbReference type="NCBI Taxonomy" id="212020"/>
    <lineage>
        <taxon>Bacteria</taxon>
        <taxon>Pseudomonadati</taxon>
        <taxon>Pseudomonadota</taxon>
        <taxon>Gammaproteobacteria</taxon>
        <taxon>Alteromonadales</taxon>
        <taxon>Shewanellaceae</taxon>
        <taxon>Shewanella</taxon>
    </lineage>
</organism>
<feature type="domain" description="DNA topoisomerase type IA zn finger" evidence="1">
    <location>
        <begin position="149"/>
        <end position="169"/>
    </location>
</feature>
<gene>
    <name evidence="2" type="ORF">L2764_21555</name>
</gene>
<dbReference type="EMBL" id="JAKIKS010000120">
    <property type="protein sequence ID" value="MCL1126990.1"/>
    <property type="molecule type" value="Genomic_DNA"/>
</dbReference>
<reference evidence="2 3" key="1">
    <citation type="submission" date="2022-01" db="EMBL/GenBank/DDBJ databases">
        <title>Whole genome-based taxonomy of the Shewanellaceae.</title>
        <authorList>
            <person name="Martin-Rodriguez A.J."/>
        </authorList>
    </citation>
    <scope>NUCLEOTIDE SEQUENCE [LARGE SCALE GENOMIC DNA]</scope>
    <source>
        <strain evidence="2 3">DSM 17177</strain>
    </source>
</reference>
<evidence type="ECO:0000313" key="3">
    <source>
        <dbReference type="Proteomes" id="UP001203423"/>
    </source>
</evidence>
<feature type="domain" description="DNA topoisomerase type IA zn finger" evidence="1">
    <location>
        <begin position="109"/>
        <end position="145"/>
    </location>
</feature>
<evidence type="ECO:0000259" key="1">
    <source>
        <dbReference type="Pfam" id="PF01396"/>
    </source>
</evidence>
<dbReference type="PANTHER" id="PTHR42785:SF1">
    <property type="entry name" value="DNA TOPOISOMERASE"/>
    <property type="match status" value="1"/>
</dbReference>
<dbReference type="Gene3D" id="3.30.65.10">
    <property type="entry name" value="Bacterial Topoisomerase I, domain 1"/>
    <property type="match status" value="3"/>
</dbReference>
<keyword evidence="2" id="KW-0238">DNA-binding</keyword>
<dbReference type="SUPFAM" id="SSF57783">
    <property type="entry name" value="Zinc beta-ribbon"/>
    <property type="match status" value="2"/>
</dbReference>
<dbReference type="InterPro" id="IPR000380">
    <property type="entry name" value="Topo_IA"/>
</dbReference>
<feature type="domain" description="DNA topoisomerase type IA zn finger" evidence="1">
    <location>
        <begin position="17"/>
        <end position="53"/>
    </location>
</feature>